<dbReference type="InterPro" id="IPR056088">
    <property type="entry name" value="DUF7671"/>
</dbReference>
<sequence>MGKSDKYFVEKYLGVPVDQNANGQYVIREGANPSYWRIGKHTKGKFTAPGQIFLTEKNIPIAIVQAEPLAFKDRHEVVALQRFTGESVSPAGKQ</sequence>
<organism evidence="2 3">
    <name type="scientific">Periweissella ghanensis</name>
    <dbReference type="NCBI Taxonomy" id="467997"/>
    <lineage>
        <taxon>Bacteria</taxon>
        <taxon>Bacillati</taxon>
        <taxon>Bacillota</taxon>
        <taxon>Bacilli</taxon>
        <taxon>Lactobacillales</taxon>
        <taxon>Lactobacillaceae</taxon>
        <taxon>Periweissella</taxon>
    </lineage>
</organism>
<dbReference type="RefSeq" id="WP_230098965.1">
    <property type="nucleotide sequence ID" value="NZ_CAKKNT010000018.1"/>
</dbReference>
<protein>
    <recommendedName>
        <fullName evidence="1">DUF7671 domain-containing protein</fullName>
    </recommendedName>
</protein>
<evidence type="ECO:0000313" key="3">
    <source>
        <dbReference type="Proteomes" id="UP000789719"/>
    </source>
</evidence>
<dbReference type="EMBL" id="CAKKNT010000018">
    <property type="protein sequence ID" value="CAH0418882.1"/>
    <property type="molecule type" value="Genomic_DNA"/>
</dbReference>
<reference evidence="2 3" key="1">
    <citation type="submission" date="2021-11" db="EMBL/GenBank/DDBJ databases">
        <authorList>
            <person name="Depoorter E."/>
        </authorList>
    </citation>
    <scope>NUCLEOTIDE SEQUENCE [LARGE SCALE GENOMIC DNA]</scope>
    <source>
        <strain evidence="2 3">LMG 24286</strain>
    </source>
</reference>
<evidence type="ECO:0000313" key="2">
    <source>
        <dbReference type="EMBL" id="CAH0418882.1"/>
    </source>
</evidence>
<gene>
    <name evidence="2" type="ORF">WGH24286_01325</name>
</gene>
<evidence type="ECO:0000259" key="1">
    <source>
        <dbReference type="Pfam" id="PF24710"/>
    </source>
</evidence>
<proteinExistence type="predicted"/>
<comment type="caution">
    <text evidence="2">The sequence shown here is derived from an EMBL/GenBank/DDBJ whole genome shotgun (WGS) entry which is preliminary data.</text>
</comment>
<dbReference type="Proteomes" id="UP000789719">
    <property type="component" value="Unassembled WGS sequence"/>
</dbReference>
<keyword evidence="3" id="KW-1185">Reference proteome</keyword>
<feature type="domain" description="DUF7671" evidence="1">
    <location>
        <begin position="5"/>
        <end position="89"/>
    </location>
</feature>
<accession>A0ABM8ZBX7</accession>
<name>A0ABM8ZBX7_9LACO</name>
<dbReference type="Pfam" id="PF24710">
    <property type="entry name" value="DUF7671"/>
    <property type="match status" value="1"/>
</dbReference>